<dbReference type="AlphaFoldDB" id="A0A8J2KQB3"/>
<comment type="caution">
    <text evidence="2">The sequence shown here is derived from an EMBL/GenBank/DDBJ whole genome shotgun (WGS) entry which is preliminary data.</text>
</comment>
<feature type="domain" description="RWD" evidence="1">
    <location>
        <begin position="1"/>
        <end position="82"/>
    </location>
</feature>
<dbReference type="PROSITE" id="PS50908">
    <property type="entry name" value="RWD"/>
    <property type="match status" value="1"/>
</dbReference>
<dbReference type="OrthoDB" id="69641at2759"/>
<dbReference type="CDD" id="cd23821">
    <property type="entry name" value="RWD_IMPACT"/>
    <property type="match status" value="1"/>
</dbReference>
<dbReference type="EMBL" id="CAJVCH010481070">
    <property type="protein sequence ID" value="CAG7820522.1"/>
    <property type="molecule type" value="Genomic_DNA"/>
</dbReference>
<dbReference type="Pfam" id="PF05773">
    <property type="entry name" value="RWD"/>
    <property type="match status" value="1"/>
</dbReference>
<proteinExistence type="predicted"/>
<accession>A0A8J2KQB3</accession>
<evidence type="ECO:0000259" key="1">
    <source>
        <dbReference type="PROSITE" id="PS50908"/>
    </source>
</evidence>
<reference evidence="2" key="1">
    <citation type="submission" date="2021-06" db="EMBL/GenBank/DDBJ databases">
        <authorList>
            <person name="Hodson N. C."/>
            <person name="Mongue J. A."/>
            <person name="Jaron S. K."/>
        </authorList>
    </citation>
    <scope>NUCLEOTIDE SEQUENCE</scope>
</reference>
<dbReference type="PANTHER" id="PTHR16301">
    <property type="entry name" value="IMPACT-RELATED"/>
    <property type="match status" value="1"/>
</dbReference>
<organism evidence="2 3">
    <name type="scientific">Allacma fusca</name>
    <dbReference type="NCBI Taxonomy" id="39272"/>
    <lineage>
        <taxon>Eukaryota</taxon>
        <taxon>Metazoa</taxon>
        <taxon>Ecdysozoa</taxon>
        <taxon>Arthropoda</taxon>
        <taxon>Hexapoda</taxon>
        <taxon>Collembola</taxon>
        <taxon>Symphypleona</taxon>
        <taxon>Sminthuridae</taxon>
        <taxon>Allacma</taxon>
    </lineage>
</organism>
<feature type="non-terminal residue" evidence="2">
    <location>
        <position position="1"/>
    </location>
</feature>
<dbReference type="GO" id="GO:0006446">
    <property type="term" value="P:regulation of translational initiation"/>
    <property type="evidence" value="ECO:0007669"/>
    <property type="project" value="TreeGrafter"/>
</dbReference>
<dbReference type="Proteomes" id="UP000708208">
    <property type="component" value="Unassembled WGS sequence"/>
</dbReference>
<dbReference type="InterPro" id="IPR006575">
    <property type="entry name" value="RWD_dom"/>
</dbReference>
<dbReference type="PANTHER" id="PTHR16301:SF25">
    <property type="entry name" value="PROTEIN IMPACT"/>
    <property type="match status" value="1"/>
</dbReference>
<protein>
    <recommendedName>
        <fullName evidence="1">RWD domain-containing protein</fullName>
    </recommendedName>
</protein>
<feature type="non-terminal residue" evidence="2">
    <location>
        <position position="168"/>
    </location>
</feature>
<dbReference type="InterPro" id="IPR023582">
    <property type="entry name" value="Impact"/>
</dbReference>
<sequence>TPTFSIMVHLGDNEGEEATLVVSYNLDYPATAPPIYHLSIPWLPAEQKETICRNLDELYLSHMGEPIVYYWVEKLRELLLEMRPEKLEPISNKLIDPVTSSTNLDDGDQTYDWTDQLDSSSWRNKSELKGKNSNVGTSLPDIFTGDPYTDRKSTFQAHLARIHSVDQM</sequence>
<dbReference type="GO" id="GO:0140469">
    <property type="term" value="P:GCN2-mediated signaling"/>
    <property type="evidence" value="ECO:0007669"/>
    <property type="project" value="TreeGrafter"/>
</dbReference>
<keyword evidence="3" id="KW-1185">Reference proteome</keyword>
<evidence type="ECO:0000313" key="2">
    <source>
        <dbReference type="EMBL" id="CAG7820522.1"/>
    </source>
</evidence>
<dbReference type="GO" id="GO:0005737">
    <property type="term" value="C:cytoplasm"/>
    <property type="evidence" value="ECO:0007669"/>
    <property type="project" value="TreeGrafter"/>
</dbReference>
<name>A0A8J2KQB3_9HEXA</name>
<gene>
    <name evidence="2" type="ORF">AFUS01_LOCUS30911</name>
</gene>
<evidence type="ECO:0000313" key="3">
    <source>
        <dbReference type="Proteomes" id="UP000708208"/>
    </source>
</evidence>